<evidence type="ECO:0000256" key="3">
    <source>
        <dbReference type="SAM" id="MobiDB-lite"/>
    </source>
</evidence>
<dbReference type="InterPro" id="IPR020845">
    <property type="entry name" value="AMP-binding_CS"/>
</dbReference>
<evidence type="ECO:0000259" key="5">
    <source>
        <dbReference type="Pfam" id="PF13193"/>
    </source>
</evidence>
<comment type="similarity">
    <text evidence="1">Belongs to the ATP-dependent AMP-binding enzyme family.</text>
</comment>
<accession>A0ABP9NMZ0</accession>
<dbReference type="InterPro" id="IPR025110">
    <property type="entry name" value="AMP-bd_C"/>
</dbReference>
<keyword evidence="2 6" id="KW-0436">Ligase</keyword>
<evidence type="ECO:0000256" key="1">
    <source>
        <dbReference type="ARBA" id="ARBA00006432"/>
    </source>
</evidence>
<dbReference type="Pfam" id="PF13193">
    <property type="entry name" value="AMP-binding_C"/>
    <property type="match status" value="1"/>
</dbReference>
<proteinExistence type="inferred from homology"/>
<sequence length="528" mass="57129">MEYRSFRSATIHGVLEAAAADDPNARAVSFVGGAAFSRSELLAQARTVAGGLRRAGVRPGDRVVMILGNRPEFLTTYLAVSMLGAVSVPLNTALRGDVLTYMLEAVGPATLVFESGLAADVVPSVAAAGGMQRLWCVPTGSVPTPDGAVRFEELLPGPALDADHPSQPWDLASILFTSGTTGRSKGVMWSHKMAGWFADNATWVMGYDAEDVVYTCLPLFHINALFTAFLAGLQEGASIVVSARFNAAGYWKEVGESGATVTNMLGAMSAILWKQQRSPAEQAHRLRLAMLVPFPNDYHEEFEGRFGCRITELYGSTDTGIPLGVPHGERHPGSCGVPAPGWQAALVDEHDEPVAADVSGELVTRPLEPFVGQLGYWRQPDNTWEAHRNCWFHTGDLLAQDADGWFHFVDRVKDAMRVSGENVSAFEVEQVLLAHPRVAEAAVYAVPSEMGEDDIMAAVVVEGPEPLEPAELIEFVAPRLAYFAVPRFVEILSELPKTSTEKVRKGALRARGRSASTWDSGRRRRGSR</sequence>
<dbReference type="Gene3D" id="3.40.50.12780">
    <property type="entry name" value="N-terminal domain of ligase-like"/>
    <property type="match status" value="1"/>
</dbReference>
<evidence type="ECO:0000313" key="7">
    <source>
        <dbReference type="Proteomes" id="UP001500804"/>
    </source>
</evidence>
<dbReference type="RefSeq" id="WP_345606799.1">
    <property type="nucleotide sequence ID" value="NZ_BAABJO010000014.1"/>
</dbReference>
<dbReference type="Proteomes" id="UP001500804">
    <property type="component" value="Unassembled WGS sequence"/>
</dbReference>
<evidence type="ECO:0000256" key="2">
    <source>
        <dbReference type="ARBA" id="ARBA00022598"/>
    </source>
</evidence>
<dbReference type="Pfam" id="PF00501">
    <property type="entry name" value="AMP-binding"/>
    <property type="match status" value="1"/>
</dbReference>
<feature type="domain" description="AMP-dependent synthetase/ligase" evidence="4">
    <location>
        <begin position="15"/>
        <end position="365"/>
    </location>
</feature>
<feature type="domain" description="AMP-binding enzyme C-terminal" evidence="5">
    <location>
        <begin position="427"/>
        <end position="502"/>
    </location>
</feature>
<keyword evidence="7" id="KW-1185">Reference proteome</keyword>
<dbReference type="PANTHER" id="PTHR43201:SF5">
    <property type="entry name" value="MEDIUM-CHAIN ACYL-COA LIGASE ACSF2, MITOCHONDRIAL"/>
    <property type="match status" value="1"/>
</dbReference>
<evidence type="ECO:0000313" key="6">
    <source>
        <dbReference type="EMBL" id="GAA5125881.1"/>
    </source>
</evidence>
<comment type="caution">
    <text evidence="6">The sequence shown here is derived from an EMBL/GenBank/DDBJ whole genome shotgun (WGS) entry which is preliminary data.</text>
</comment>
<dbReference type="Gene3D" id="3.30.300.30">
    <property type="match status" value="1"/>
</dbReference>
<protein>
    <submittedName>
        <fullName evidence="6">ATP-dependent acyl-CoA ligase</fullName>
    </submittedName>
</protein>
<reference evidence="7" key="1">
    <citation type="journal article" date="2019" name="Int. J. Syst. Evol. Microbiol.">
        <title>The Global Catalogue of Microorganisms (GCM) 10K type strain sequencing project: providing services to taxonomists for standard genome sequencing and annotation.</title>
        <authorList>
            <consortium name="The Broad Institute Genomics Platform"/>
            <consortium name="The Broad Institute Genome Sequencing Center for Infectious Disease"/>
            <person name="Wu L."/>
            <person name="Ma J."/>
        </authorList>
    </citation>
    <scope>NUCLEOTIDE SEQUENCE [LARGE SCALE GENOMIC DNA]</scope>
    <source>
        <strain evidence="7">JCM 18302</strain>
    </source>
</reference>
<name>A0ABP9NMZ0_9PSEU</name>
<dbReference type="GO" id="GO:0016874">
    <property type="term" value="F:ligase activity"/>
    <property type="evidence" value="ECO:0007669"/>
    <property type="project" value="UniProtKB-KW"/>
</dbReference>
<dbReference type="InterPro" id="IPR042099">
    <property type="entry name" value="ANL_N_sf"/>
</dbReference>
<dbReference type="SUPFAM" id="SSF56801">
    <property type="entry name" value="Acetyl-CoA synthetase-like"/>
    <property type="match status" value="1"/>
</dbReference>
<gene>
    <name evidence="6" type="ORF">GCM10023320_40900</name>
</gene>
<dbReference type="PROSITE" id="PS00455">
    <property type="entry name" value="AMP_BINDING"/>
    <property type="match status" value="1"/>
</dbReference>
<feature type="region of interest" description="Disordered" evidence="3">
    <location>
        <begin position="503"/>
        <end position="528"/>
    </location>
</feature>
<dbReference type="EMBL" id="BAABJO010000014">
    <property type="protein sequence ID" value="GAA5125881.1"/>
    <property type="molecule type" value="Genomic_DNA"/>
</dbReference>
<organism evidence="6 7">
    <name type="scientific">Pseudonocardia adelaidensis</name>
    <dbReference type="NCBI Taxonomy" id="648754"/>
    <lineage>
        <taxon>Bacteria</taxon>
        <taxon>Bacillati</taxon>
        <taxon>Actinomycetota</taxon>
        <taxon>Actinomycetes</taxon>
        <taxon>Pseudonocardiales</taxon>
        <taxon>Pseudonocardiaceae</taxon>
        <taxon>Pseudonocardia</taxon>
    </lineage>
</organism>
<dbReference type="InterPro" id="IPR045851">
    <property type="entry name" value="AMP-bd_C_sf"/>
</dbReference>
<evidence type="ECO:0000259" key="4">
    <source>
        <dbReference type="Pfam" id="PF00501"/>
    </source>
</evidence>
<dbReference type="InterPro" id="IPR000873">
    <property type="entry name" value="AMP-dep_synth/lig_dom"/>
</dbReference>
<dbReference type="PANTHER" id="PTHR43201">
    <property type="entry name" value="ACYL-COA SYNTHETASE"/>
    <property type="match status" value="1"/>
</dbReference>